<gene>
    <name evidence="8" type="ORF">RIF23_15665</name>
</gene>
<protein>
    <submittedName>
        <fullName evidence="8">Cytochrome c biogenesis protein ResB</fullName>
    </submittedName>
</protein>
<keyword evidence="4 6" id="KW-1133">Transmembrane helix</keyword>
<feature type="transmembrane region" description="Helical" evidence="6">
    <location>
        <begin position="167"/>
        <end position="188"/>
    </location>
</feature>
<evidence type="ECO:0000259" key="7">
    <source>
        <dbReference type="Pfam" id="PF05140"/>
    </source>
</evidence>
<proteinExistence type="predicted"/>
<evidence type="ECO:0000313" key="9">
    <source>
        <dbReference type="Proteomes" id="UP001250214"/>
    </source>
</evidence>
<evidence type="ECO:0000256" key="1">
    <source>
        <dbReference type="ARBA" id="ARBA00004141"/>
    </source>
</evidence>
<keyword evidence="3" id="KW-0201">Cytochrome c-type biogenesis</keyword>
<evidence type="ECO:0000256" key="3">
    <source>
        <dbReference type="ARBA" id="ARBA00022748"/>
    </source>
</evidence>
<feature type="transmembrane region" description="Helical" evidence="6">
    <location>
        <begin position="435"/>
        <end position="454"/>
    </location>
</feature>
<evidence type="ECO:0000256" key="5">
    <source>
        <dbReference type="ARBA" id="ARBA00023136"/>
    </source>
</evidence>
<dbReference type="Pfam" id="PF05140">
    <property type="entry name" value="ResB"/>
    <property type="match status" value="1"/>
</dbReference>
<sequence length="511" mass="56057">MPPKLSPRAWLRWAWNHLTTMRTALVLLFLLALAAIPGSALPQRTVSVEQVDDFYVDYPELAPWLDQLYLFDVYSSPWFAAIYLLLFTSLVGCVIPRMRTHLRALRSPPPAAPRHFERLPYSARFTTTASPDTVLAEARRTLRGHRVRTSTDHVAGERGYLRETGNLLFHASLVGLLVALAAGSLLGYRGNMLVVEGDGFANAVPSYDAFHPGAAVDSADLEPFTFWLEDFEASFVEDGQLRGQAENYTAELRYRETPDGPEQYHDLEVNHPLSVQGAQVYLLGHGYAPEFTVTDATGEVVFDQAVPFLPSPEAEDMIASEGVVKVPDTSEEQLGFRGVFLPSPTENAAGELISDFPAPRDPIVTLDAYQGDLGLDSGESQSVYQLQTEFMEEIGTTTALGVGDTWELPDGAGTITFTGYSEYISMEVTSDPGRVPALVASSVAVAALLLTLLVRPRRCWIRVHRADTADAETVVEVGGLSKTDHAEVTADFHAVTTRLRNRLRGDSRASQ</sequence>
<keyword evidence="5 6" id="KW-0472">Membrane</keyword>
<comment type="caution">
    <text evidence="8">The sequence shown here is derived from an EMBL/GenBank/DDBJ whole genome shotgun (WGS) entry which is preliminary data.</text>
</comment>
<reference evidence="9" key="1">
    <citation type="submission" date="2023-07" db="EMBL/GenBank/DDBJ databases">
        <title>Novel species in the genus Lipingzhangella isolated from Sambhar Salt Lake.</title>
        <authorList>
            <person name="Jiya N."/>
            <person name="Kajale S."/>
            <person name="Sharma A."/>
        </authorList>
    </citation>
    <scope>NUCLEOTIDE SEQUENCE [LARGE SCALE GENOMIC DNA]</scope>
    <source>
        <strain evidence="9">LS1_29</strain>
    </source>
</reference>
<keyword evidence="9" id="KW-1185">Reference proteome</keyword>
<evidence type="ECO:0000313" key="8">
    <source>
        <dbReference type="EMBL" id="MDS1271733.1"/>
    </source>
</evidence>
<comment type="subcellular location">
    <subcellularLocation>
        <location evidence="1">Membrane</location>
        <topology evidence="1">Multi-pass membrane protein</topology>
    </subcellularLocation>
</comment>
<keyword evidence="2 6" id="KW-0812">Transmembrane</keyword>
<dbReference type="Proteomes" id="UP001250214">
    <property type="component" value="Unassembled WGS sequence"/>
</dbReference>
<feature type="domain" description="ResB-like" evidence="7">
    <location>
        <begin position="21"/>
        <end position="492"/>
    </location>
</feature>
<evidence type="ECO:0000256" key="2">
    <source>
        <dbReference type="ARBA" id="ARBA00022692"/>
    </source>
</evidence>
<dbReference type="PANTHER" id="PTHR31566">
    <property type="entry name" value="CYTOCHROME C BIOGENESIS PROTEIN CCS1, CHLOROPLASTIC"/>
    <property type="match status" value="1"/>
</dbReference>
<dbReference type="EMBL" id="JAVLVT010000008">
    <property type="protein sequence ID" value="MDS1271733.1"/>
    <property type="molecule type" value="Genomic_DNA"/>
</dbReference>
<evidence type="ECO:0000256" key="6">
    <source>
        <dbReference type="SAM" id="Phobius"/>
    </source>
</evidence>
<dbReference type="InterPro" id="IPR023494">
    <property type="entry name" value="Cyt_c_bgen_Ccs1/CcsB/ResB"/>
</dbReference>
<evidence type="ECO:0000256" key="4">
    <source>
        <dbReference type="ARBA" id="ARBA00022989"/>
    </source>
</evidence>
<feature type="transmembrane region" description="Helical" evidence="6">
    <location>
        <begin position="78"/>
        <end position="96"/>
    </location>
</feature>
<accession>A0ABU2H8U7</accession>
<organism evidence="8 9">
    <name type="scientific">Lipingzhangella rawalii</name>
    <dbReference type="NCBI Taxonomy" id="2055835"/>
    <lineage>
        <taxon>Bacteria</taxon>
        <taxon>Bacillati</taxon>
        <taxon>Actinomycetota</taxon>
        <taxon>Actinomycetes</taxon>
        <taxon>Streptosporangiales</taxon>
        <taxon>Nocardiopsidaceae</taxon>
        <taxon>Lipingzhangella</taxon>
    </lineage>
</organism>
<name>A0ABU2H8U7_9ACTN</name>
<dbReference type="PANTHER" id="PTHR31566:SF0">
    <property type="entry name" value="CYTOCHROME C BIOGENESIS PROTEIN CCS1, CHLOROPLASTIC"/>
    <property type="match status" value="1"/>
</dbReference>
<dbReference type="InterPro" id="IPR007816">
    <property type="entry name" value="ResB-like_domain"/>
</dbReference>